<dbReference type="SUPFAM" id="SSF52821">
    <property type="entry name" value="Rhodanese/Cell cycle control phosphatase"/>
    <property type="match status" value="1"/>
</dbReference>
<dbReference type="Pfam" id="PF17773">
    <property type="entry name" value="UPF0176_N"/>
    <property type="match status" value="1"/>
</dbReference>
<dbReference type="PROSITE" id="PS50206">
    <property type="entry name" value="RHODANESE_3"/>
    <property type="match status" value="1"/>
</dbReference>
<organism evidence="3 4">
    <name type="scientific">Candidatus Harrisonbacteria bacterium CG10_big_fil_rev_8_21_14_0_10_38_8</name>
    <dbReference type="NCBI Taxonomy" id="1974582"/>
    <lineage>
        <taxon>Bacteria</taxon>
        <taxon>Candidatus Harrisoniibacteriota</taxon>
    </lineage>
</organism>
<protein>
    <recommendedName>
        <fullName evidence="1">tRNA uridine(34) hydroxylase</fullName>
        <ecNumber evidence="1">1.14.-.-</ecNumber>
    </recommendedName>
    <alternativeName>
        <fullName evidence="1">tRNA hydroxylation protein O</fullName>
    </alternativeName>
</protein>
<dbReference type="NCBIfam" id="NF001135">
    <property type="entry name" value="PRK00142.1-3"/>
    <property type="match status" value="1"/>
</dbReference>
<dbReference type="InterPro" id="IPR036873">
    <property type="entry name" value="Rhodanese-like_dom_sf"/>
</dbReference>
<accession>A0A2M6WJE1</accession>
<dbReference type="HAMAP" id="MF_00469">
    <property type="entry name" value="TrhO"/>
    <property type="match status" value="1"/>
</dbReference>
<dbReference type="GO" id="GO:0006400">
    <property type="term" value="P:tRNA modification"/>
    <property type="evidence" value="ECO:0007669"/>
    <property type="project" value="UniProtKB-UniRule"/>
</dbReference>
<evidence type="ECO:0000256" key="1">
    <source>
        <dbReference type="HAMAP-Rule" id="MF_00469"/>
    </source>
</evidence>
<dbReference type="InterPro" id="IPR020936">
    <property type="entry name" value="TrhO"/>
</dbReference>
<comment type="catalytic activity">
    <reaction evidence="1">
        <text>uridine(34) in tRNA + AH2 + O2 = 5-hydroxyuridine(34) in tRNA + A + H2O</text>
        <dbReference type="Rhea" id="RHEA:64224"/>
        <dbReference type="Rhea" id="RHEA-COMP:11727"/>
        <dbReference type="Rhea" id="RHEA-COMP:13381"/>
        <dbReference type="ChEBI" id="CHEBI:13193"/>
        <dbReference type="ChEBI" id="CHEBI:15377"/>
        <dbReference type="ChEBI" id="CHEBI:15379"/>
        <dbReference type="ChEBI" id="CHEBI:17499"/>
        <dbReference type="ChEBI" id="CHEBI:65315"/>
        <dbReference type="ChEBI" id="CHEBI:136877"/>
    </reaction>
</comment>
<evidence type="ECO:0000313" key="3">
    <source>
        <dbReference type="EMBL" id="PIT92920.1"/>
    </source>
</evidence>
<dbReference type="Gene3D" id="3.30.70.100">
    <property type="match status" value="1"/>
</dbReference>
<dbReference type="EMBL" id="PFAY01000027">
    <property type="protein sequence ID" value="PIT92920.1"/>
    <property type="molecule type" value="Genomic_DNA"/>
</dbReference>
<dbReference type="SMART" id="SM00450">
    <property type="entry name" value="RHOD"/>
    <property type="match status" value="1"/>
</dbReference>
<dbReference type="EC" id="1.14.-.-" evidence="1"/>
<feature type="domain" description="Rhodanese" evidence="2">
    <location>
        <begin position="125"/>
        <end position="218"/>
    </location>
</feature>
<keyword evidence="1" id="KW-0560">Oxidoreductase</keyword>
<dbReference type="Pfam" id="PF12368">
    <property type="entry name" value="Rhodanese_C"/>
    <property type="match status" value="1"/>
</dbReference>
<dbReference type="AlphaFoldDB" id="A0A2M6WJE1"/>
<comment type="function">
    <text evidence="1">Catalyzes oxygen-dependent 5-hydroxyuridine (ho5U) modification at position 34 in tRNAs.</text>
</comment>
<comment type="caution">
    <text evidence="3">The sequence shown here is derived from an EMBL/GenBank/DDBJ whole genome shotgun (WGS) entry which is preliminary data.</text>
</comment>
<dbReference type="Gene3D" id="3.40.250.10">
    <property type="entry name" value="Rhodanese-like domain"/>
    <property type="match status" value="1"/>
</dbReference>
<comment type="similarity">
    <text evidence="1">Belongs to the TrhO family.</text>
</comment>
<dbReference type="InterPro" id="IPR040503">
    <property type="entry name" value="TRHO_N"/>
</dbReference>
<keyword evidence="1" id="KW-0819">tRNA processing</keyword>
<reference evidence="4" key="1">
    <citation type="submission" date="2017-09" db="EMBL/GenBank/DDBJ databases">
        <title>Depth-based differentiation of microbial function through sediment-hosted aquifers and enrichment of novel symbionts in the deep terrestrial subsurface.</title>
        <authorList>
            <person name="Probst A.J."/>
            <person name="Ladd B."/>
            <person name="Jarett J.K."/>
            <person name="Geller-Mcgrath D.E."/>
            <person name="Sieber C.M.K."/>
            <person name="Emerson J.B."/>
            <person name="Anantharaman K."/>
            <person name="Thomas B.C."/>
            <person name="Malmstrom R."/>
            <person name="Stieglmeier M."/>
            <person name="Klingl A."/>
            <person name="Woyke T."/>
            <person name="Ryan C.M."/>
            <person name="Banfield J.F."/>
        </authorList>
    </citation>
    <scope>NUCLEOTIDE SEQUENCE [LARGE SCALE GENOMIC DNA]</scope>
</reference>
<name>A0A2M6WJE1_9BACT</name>
<dbReference type="Pfam" id="PF00581">
    <property type="entry name" value="Rhodanese"/>
    <property type="match status" value="1"/>
</dbReference>
<gene>
    <name evidence="1" type="primary">trhO</name>
    <name evidence="3" type="ORF">COU06_02710</name>
</gene>
<dbReference type="Proteomes" id="UP000229112">
    <property type="component" value="Unassembled WGS sequence"/>
</dbReference>
<dbReference type="InterPro" id="IPR001763">
    <property type="entry name" value="Rhodanese-like_dom"/>
</dbReference>
<proteinExistence type="inferred from homology"/>
<evidence type="ECO:0000259" key="2">
    <source>
        <dbReference type="PROSITE" id="PS50206"/>
    </source>
</evidence>
<evidence type="ECO:0000313" key="4">
    <source>
        <dbReference type="Proteomes" id="UP000229112"/>
    </source>
</evidence>
<sequence length="300" mass="34679">MYTIILFYKYVTVEDPDKLKEDQLILCKKLNLKGRIIISKEGINATIEGLTKDIDQYLENLLADSRFTKTHIKKSIGTGSAFPRLSVKVRKEIVSLQLESGKDINPNELTGKKLKPEELHSWYQNNEDFLIVDMRNTYEFKSGHFKDSVLPSLNNFRDLKREVNKLKKYKDKKILTVCTGGVRCEKASGYLLSEGFKDVYQLDGGIVSYMEKYPNKNFLGKLYVFDNRKVMGFDTMSQDHQVIGRCELCKKPSDYYVNCANLMCHKHFIGCISCEDKKGETYCSLICKIKNILKRKQLIK</sequence>
<dbReference type="InterPro" id="IPR022111">
    <property type="entry name" value="Rhodanese_C"/>
</dbReference>
<dbReference type="PANTHER" id="PTHR43268">
    <property type="entry name" value="THIOSULFATE SULFURTRANSFERASE/RHODANESE-LIKE DOMAIN-CONTAINING PROTEIN 2"/>
    <property type="match status" value="1"/>
</dbReference>
<dbReference type="GO" id="GO:0016705">
    <property type="term" value="F:oxidoreductase activity, acting on paired donors, with incorporation or reduction of molecular oxygen"/>
    <property type="evidence" value="ECO:0007669"/>
    <property type="project" value="UniProtKB-UniRule"/>
</dbReference>
<dbReference type="PANTHER" id="PTHR43268:SF3">
    <property type="entry name" value="RHODANESE-LIKE DOMAIN-CONTAINING PROTEIN 7-RELATED"/>
    <property type="match status" value="1"/>
</dbReference>